<evidence type="ECO:0000259" key="5">
    <source>
        <dbReference type="PROSITE" id="PS51733"/>
    </source>
</evidence>
<dbReference type="GO" id="GO:0005737">
    <property type="term" value="C:cytoplasm"/>
    <property type="evidence" value="ECO:0007669"/>
    <property type="project" value="TreeGrafter"/>
</dbReference>
<dbReference type="RefSeq" id="WP_119950670.1">
    <property type="nucleotide sequence ID" value="NZ_QZEZ01000005.1"/>
</dbReference>
<dbReference type="InterPro" id="IPR003142">
    <property type="entry name" value="BPL_C"/>
</dbReference>
<dbReference type="Proteomes" id="UP000265614">
    <property type="component" value="Unassembled WGS sequence"/>
</dbReference>
<accession>A0A3A3Z442</accession>
<dbReference type="PANTHER" id="PTHR12835">
    <property type="entry name" value="BIOTIN PROTEIN LIGASE"/>
    <property type="match status" value="1"/>
</dbReference>
<dbReference type="InterPro" id="IPR045864">
    <property type="entry name" value="aa-tRNA-synth_II/BPL/LPL"/>
</dbReference>
<dbReference type="CDD" id="cd16442">
    <property type="entry name" value="BPL"/>
    <property type="match status" value="1"/>
</dbReference>
<feature type="domain" description="BPL/LPL catalytic" evidence="5">
    <location>
        <begin position="31"/>
        <end position="211"/>
    </location>
</feature>
<dbReference type="Gene3D" id="2.30.30.100">
    <property type="match status" value="1"/>
</dbReference>
<dbReference type="PANTHER" id="PTHR12835:SF5">
    <property type="entry name" value="BIOTIN--PROTEIN LIGASE"/>
    <property type="match status" value="1"/>
</dbReference>
<keyword evidence="2" id="KW-0092">Biotin</keyword>
<evidence type="ECO:0000313" key="6">
    <source>
        <dbReference type="EMBL" id="RJK95317.1"/>
    </source>
</evidence>
<sequence>MPEPDPPGARPPSAWSDLARPPLRERALARALEGDEPWRRVRVVAATGSTNADVAERARAGEAEGLVLVAEHQTAGRGRLDRTWTAPPRSGLTLSVLLRPGPGVPVARWGWVPLLAGVAVAHAVTRAARVDVRLKWPNDVQVGGRKVAGLLAERAGDAVVVGIGLNVSLTAQELPSDAATSLAMEGARTLDRDTLLRALLRELGRTYRGWRLSGGDPAAGLRDAYVERCATVGRRVRVLLPGGAVLEGEAVDVDADGRLVVAHGGGDGPGAPDGPGLQAVAAGDVVHVR</sequence>
<dbReference type="GO" id="GO:0004077">
    <property type="term" value="F:biotin--[biotin carboxyl-carrier protein] ligase activity"/>
    <property type="evidence" value="ECO:0007669"/>
    <property type="project" value="UniProtKB-EC"/>
</dbReference>
<dbReference type="OrthoDB" id="9807064at2"/>
<dbReference type="AlphaFoldDB" id="A0A3A3Z442"/>
<dbReference type="Gene3D" id="3.30.930.10">
    <property type="entry name" value="Bira Bifunctional Protein, Domain 2"/>
    <property type="match status" value="1"/>
</dbReference>
<dbReference type="EMBL" id="QZEZ01000005">
    <property type="protein sequence ID" value="RJK95317.1"/>
    <property type="molecule type" value="Genomic_DNA"/>
</dbReference>
<evidence type="ECO:0000256" key="2">
    <source>
        <dbReference type="ARBA" id="ARBA00023267"/>
    </source>
</evidence>
<dbReference type="InterPro" id="IPR004143">
    <property type="entry name" value="BPL_LPL_catalytic"/>
</dbReference>
<dbReference type="Pfam" id="PF02237">
    <property type="entry name" value="BPL_C"/>
    <property type="match status" value="1"/>
</dbReference>
<dbReference type="InterPro" id="IPR004408">
    <property type="entry name" value="Biotin_CoA_COase_ligase"/>
</dbReference>
<dbReference type="NCBIfam" id="TIGR00121">
    <property type="entry name" value="birA_ligase"/>
    <property type="match status" value="1"/>
</dbReference>
<evidence type="ECO:0000256" key="4">
    <source>
        <dbReference type="SAM" id="MobiDB-lite"/>
    </source>
</evidence>
<evidence type="ECO:0000313" key="7">
    <source>
        <dbReference type="Proteomes" id="UP000265614"/>
    </source>
</evidence>
<evidence type="ECO:0000256" key="1">
    <source>
        <dbReference type="ARBA" id="ARBA00022598"/>
    </source>
</evidence>
<dbReference type="SUPFAM" id="SSF55681">
    <property type="entry name" value="Class II aaRS and biotin synthetases"/>
    <property type="match status" value="1"/>
</dbReference>
<reference evidence="6 7" key="1">
    <citation type="submission" date="2018-09" db="EMBL/GenBank/DDBJ databases">
        <title>YIM 75000 draft genome.</title>
        <authorList>
            <person name="Tang S."/>
            <person name="Feng Y."/>
        </authorList>
    </citation>
    <scope>NUCLEOTIDE SEQUENCE [LARGE SCALE GENOMIC DNA]</scope>
    <source>
        <strain evidence="6 7">YIM 75000</strain>
    </source>
</reference>
<keyword evidence="1 6" id="KW-0436">Ligase</keyword>
<dbReference type="PROSITE" id="PS51733">
    <property type="entry name" value="BPL_LPL_CATALYTIC"/>
    <property type="match status" value="1"/>
</dbReference>
<dbReference type="EC" id="6.3.4.15" evidence="3"/>
<comment type="caution">
    <text evidence="6">The sequence shown here is derived from an EMBL/GenBank/DDBJ whole genome shotgun (WGS) entry which is preliminary data.</text>
</comment>
<proteinExistence type="predicted"/>
<feature type="compositionally biased region" description="Pro residues" evidence="4">
    <location>
        <begin position="1"/>
        <end position="10"/>
    </location>
</feature>
<organism evidence="6 7">
    <name type="scientific">Vallicoccus soli</name>
    <dbReference type="NCBI Taxonomy" id="2339232"/>
    <lineage>
        <taxon>Bacteria</taxon>
        <taxon>Bacillati</taxon>
        <taxon>Actinomycetota</taxon>
        <taxon>Actinomycetes</taxon>
        <taxon>Motilibacterales</taxon>
        <taxon>Vallicoccaceae</taxon>
        <taxon>Vallicoccus</taxon>
    </lineage>
</organism>
<gene>
    <name evidence="6" type="ORF">D5H78_11650</name>
</gene>
<dbReference type="Pfam" id="PF03099">
    <property type="entry name" value="BPL_LplA_LipB"/>
    <property type="match status" value="1"/>
</dbReference>
<name>A0A3A3Z442_9ACTN</name>
<keyword evidence="7" id="KW-1185">Reference proteome</keyword>
<feature type="region of interest" description="Disordered" evidence="4">
    <location>
        <begin position="1"/>
        <end position="20"/>
    </location>
</feature>
<evidence type="ECO:0000256" key="3">
    <source>
        <dbReference type="ARBA" id="ARBA00024227"/>
    </source>
</evidence>
<protein>
    <recommendedName>
        <fullName evidence="3">biotin--[biotin carboxyl-carrier protein] ligase</fullName>
        <ecNumber evidence="3">6.3.4.15</ecNumber>
    </recommendedName>
</protein>